<dbReference type="InterPro" id="IPR003607">
    <property type="entry name" value="HD/PDEase_dom"/>
</dbReference>
<evidence type="ECO:0000259" key="2">
    <source>
        <dbReference type="PROSITE" id="PS51832"/>
    </source>
</evidence>
<dbReference type="Proteomes" id="UP000502260">
    <property type="component" value="Chromosome"/>
</dbReference>
<organism evidence="3 4">
    <name type="scientific">Sulfurimicrobium lacus</name>
    <dbReference type="NCBI Taxonomy" id="2715678"/>
    <lineage>
        <taxon>Bacteria</taxon>
        <taxon>Pseudomonadati</taxon>
        <taxon>Pseudomonadota</taxon>
        <taxon>Betaproteobacteria</taxon>
        <taxon>Nitrosomonadales</taxon>
        <taxon>Sulfuricellaceae</taxon>
        <taxon>Sulfurimicrobium</taxon>
    </lineage>
</organism>
<dbReference type="PANTHER" id="PTHR43155">
    <property type="entry name" value="CYCLIC DI-GMP PHOSPHODIESTERASE PA4108-RELATED"/>
    <property type="match status" value="1"/>
</dbReference>
<protein>
    <submittedName>
        <fullName evidence="3">HD family phosphohydrolase</fullName>
    </submittedName>
</protein>
<feature type="domain" description="HD-GYP" evidence="2">
    <location>
        <begin position="131"/>
        <end position="326"/>
    </location>
</feature>
<gene>
    <name evidence="3" type="ORF">SKTS_31730</name>
</gene>
<dbReference type="PROSITE" id="PS51831">
    <property type="entry name" value="HD"/>
    <property type="match status" value="1"/>
</dbReference>
<proteinExistence type="predicted"/>
<keyword evidence="3" id="KW-0378">Hydrolase</keyword>
<dbReference type="InterPro" id="IPR006675">
    <property type="entry name" value="HDIG_dom"/>
</dbReference>
<keyword evidence="4" id="KW-1185">Reference proteome</keyword>
<dbReference type="AlphaFoldDB" id="A0A6F8VGQ6"/>
<dbReference type="KEGG" id="slac:SKTS_31730"/>
<reference evidence="4" key="1">
    <citation type="submission" date="2020-03" db="EMBL/GenBank/DDBJ databases">
        <title>Complete genome sequence of sulfur-oxidizing bacterium skT11.</title>
        <authorList>
            <person name="Kanda M."/>
            <person name="Kojima H."/>
            <person name="Fukui M."/>
        </authorList>
    </citation>
    <scope>NUCLEOTIDE SEQUENCE [LARGE SCALE GENOMIC DNA]</scope>
    <source>
        <strain evidence="4">skT11</strain>
    </source>
</reference>
<dbReference type="PROSITE" id="PS51832">
    <property type="entry name" value="HD_GYP"/>
    <property type="match status" value="1"/>
</dbReference>
<dbReference type="Pfam" id="PF11871">
    <property type="entry name" value="DUF3391"/>
    <property type="match status" value="1"/>
</dbReference>
<sequence>MYVHLELKWLDHPFSFNSFKIRDQKQLDTLLSLGLRDVIYVPEKSDVAPLPPKESPVPMAESSPMLEVDQLALADKKRRIARVSKEREAIQRCEKKFVGVISSVKNLMRNLMARPEESIQAADVLIKEMVESLLADRNIAVHLMNDKIAGEDVYYHSLNVAVLAMMLGREAGLPPEEVSLLGMGALFHDVGKSRIPDKVLLKTEPLNHAERALYRLHCHMGEEIAKQLGLAPRAIDIIVQHHETMNGKGYPQGLQGGKISRLARIVAIVNAYDNYCNRTNPNDSLTPHEALALMYSRERELYDSKLLKLFIKCMGVYPPGSIVQLSNEAVGMVVSINAKQALSPSVLIYDPTVPKEEAIIYDLTEDPDITIVESIRPNLLLREIYDYLSPRKRMTYYFDERTDGAKANR</sequence>
<evidence type="ECO:0000313" key="4">
    <source>
        <dbReference type="Proteomes" id="UP000502260"/>
    </source>
</evidence>
<feature type="domain" description="HD" evidence="1">
    <location>
        <begin position="153"/>
        <end position="275"/>
    </location>
</feature>
<dbReference type="InterPro" id="IPR037522">
    <property type="entry name" value="HD_GYP_dom"/>
</dbReference>
<dbReference type="SUPFAM" id="SSF109604">
    <property type="entry name" value="HD-domain/PDEase-like"/>
    <property type="match status" value="1"/>
</dbReference>
<dbReference type="GO" id="GO:0008081">
    <property type="term" value="F:phosphoric diester hydrolase activity"/>
    <property type="evidence" value="ECO:0007669"/>
    <property type="project" value="UniProtKB-ARBA"/>
</dbReference>
<evidence type="ECO:0000259" key="1">
    <source>
        <dbReference type="PROSITE" id="PS51831"/>
    </source>
</evidence>
<dbReference type="PANTHER" id="PTHR43155:SF2">
    <property type="entry name" value="CYCLIC DI-GMP PHOSPHODIESTERASE PA4108"/>
    <property type="match status" value="1"/>
</dbReference>
<dbReference type="InterPro" id="IPR006674">
    <property type="entry name" value="HD_domain"/>
</dbReference>
<dbReference type="NCBIfam" id="TIGR00277">
    <property type="entry name" value="HDIG"/>
    <property type="match status" value="1"/>
</dbReference>
<accession>A0A6F8VGQ6</accession>
<dbReference type="Gene3D" id="1.10.3210.10">
    <property type="entry name" value="Hypothetical protein af1432"/>
    <property type="match status" value="1"/>
</dbReference>
<dbReference type="Pfam" id="PF13487">
    <property type="entry name" value="HD_5"/>
    <property type="match status" value="1"/>
</dbReference>
<dbReference type="SMART" id="SM00471">
    <property type="entry name" value="HDc"/>
    <property type="match status" value="1"/>
</dbReference>
<dbReference type="EMBL" id="AP022853">
    <property type="protein sequence ID" value="BCB28287.1"/>
    <property type="molecule type" value="Genomic_DNA"/>
</dbReference>
<name>A0A6F8VGQ6_9PROT</name>
<evidence type="ECO:0000313" key="3">
    <source>
        <dbReference type="EMBL" id="BCB28287.1"/>
    </source>
</evidence>
<dbReference type="InterPro" id="IPR021812">
    <property type="entry name" value="DUF3391"/>
</dbReference>
<dbReference type="CDD" id="cd00077">
    <property type="entry name" value="HDc"/>
    <property type="match status" value="1"/>
</dbReference>